<organism evidence="1 2">
    <name type="scientific">Roseibium suaedae</name>
    <dbReference type="NCBI Taxonomy" id="735517"/>
    <lineage>
        <taxon>Bacteria</taxon>
        <taxon>Pseudomonadati</taxon>
        <taxon>Pseudomonadota</taxon>
        <taxon>Alphaproteobacteria</taxon>
        <taxon>Hyphomicrobiales</taxon>
        <taxon>Stappiaceae</taxon>
        <taxon>Roseibium</taxon>
    </lineage>
</organism>
<dbReference type="Gene3D" id="1.10.790.20">
    <property type="entry name" value="Domain of unknown function DUF1476"/>
    <property type="match status" value="1"/>
</dbReference>
<reference evidence="1 2" key="1">
    <citation type="submission" date="2016-11" db="EMBL/GenBank/DDBJ databases">
        <authorList>
            <person name="Jaros S."/>
            <person name="Januszkiewicz K."/>
            <person name="Wedrychowicz H."/>
        </authorList>
    </citation>
    <scope>NUCLEOTIDE SEQUENCE [LARGE SCALE GENOMIC DNA]</scope>
    <source>
        <strain evidence="1 2">DSM 22153</strain>
    </source>
</reference>
<evidence type="ECO:0000313" key="1">
    <source>
        <dbReference type="EMBL" id="SHM13001.1"/>
    </source>
</evidence>
<proteinExistence type="predicted"/>
<dbReference type="OrthoDB" id="9810387at2"/>
<dbReference type="PIRSF" id="PIRSF031780">
    <property type="entry name" value="UCP031780"/>
    <property type="match status" value="1"/>
</dbReference>
<dbReference type="AlphaFoldDB" id="A0A1M7G9T2"/>
<name>A0A1M7G9T2_9HYPH</name>
<dbReference type="Pfam" id="PF07345">
    <property type="entry name" value="ATPaseInh_sub_z"/>
    <property type="match status" value="1"/>
</dbReference>
<evidence type="ECO:0008006" key="3">
    <source>
        <dbReference type="Google" id="ProtNLM"/>
    </source>
</evidence>
<dbReference type="InterPro" id="IPR009945">
    <property type="entry name" value="ATPase_inh_sub_z"/>
</dbReference>
<dbReference type="Proteomes" id="UP000186002">
    <property type="component" value="Unassembled WGS sequence"/>
</dbReference>
<sequence>MSTFDKREDSFEGKFAHDEELRFKATARRNKLLGLWAAEKLGLEGEKAEDYAKGVVRADFEEPGEEDVFRKIRADFDAASVEQSDHQIRRTMDELMHTAVAQIQTQG</sequence>
<dbReference type="RefSeq" id="WP_073012152.1">
    <property type="nucleotide sequence ID" value="NZ_FRBW01000002.1"/>
</dbReference>
<dbReference type="EMBL" id="FRBW01000002">
    <property type="protein sequence ID" value="SHM13001.1"/>
    <property type="molecule type" value="Genomic_DNA"/>
</dbReference>
<protein>
    <recommendedName>
        <fullName evidence="3">DUF1476 domain-containing protein</fullName>
    </recommendedName>
</protein>
<keyword evidence="2" id="KW-1185">Reference proteome</keyword>
<dbReference type="STRING" id="735517.SAMN05444272_1853"/>
<dbReference type="InterPro" id="IPR038293">
    <property type="entry name" value="ATPase_inh_sub_z_sf"/>
</dbReference>
<evidence type="ECO:0000313" key="2">
    <source>
        <dbReference type="Proteomes" id="UP000186002"/>
    </source>
</evidence>
<gene>
    <name evidence="1" type="ORF">SAMN05444272_1853</name>
</gene>
<accession>A0A1M7G9T2</accession>